<comment type="caution">
    <text evidence="3">The sequence shown here is derived from an EMBL/GenBank/DDBJ whole genome shotgun (WGS) entry which is preliminary data.</text>
</comment>
<dbReference type="EMBL" id="MU007047">
    <property type="protein sequence ID" value="KAF2429443.1"/>
    <property type="molecule type" value="Genomic_DNA"/>
</dbReference>
<reference evidence="3" key="1">
    <citation type="journal article" date="2020" name="Stud. Mycol.">
        <title>101 Dothideomycetes genomes: a test case for predicting lifestyles and emergence of pathogens.</title>
        <authorList>
            <person name="Haridas S."/>
            <person name="Albert R."/>
            <person name="Binder M."/>
            <person name="Bloem J."/>
            <person name="Labutti K."/>
            <person name="Salamov A."/>
            <person name="Andreopoulos B."/>
            <person name="Baker S."/>
            <person name="Barry K."/>
            <person name="Bills G."/>
            <person name="Bluhm B."/>
            <person name="Cannon C."/>
            <person name="Castanera R."/>
            <person name="Culley D."/>
            <person name="Daum C."/>
            <person name="Ezra D."/>
            <person name="Gonzalez J."/>
            <person name="Henrissat B."/>
            <person name="Kuo A."/>
            <person name="Liang C."/>
            <person name="Lipzen A."/>
            <person name="Lutzoni F."/>
            <person name="Magnuson J."/>
            <person name="Mondo S."/>
            <person name="Nolan M."/>
            <person name="Ohm R."/>
            <person name="Pangilinan J."/>
            <person name="Park H.-J."/>
            <person name="Ramirez L."/>
            <person name="Alfaro M."/>
            <person name="Sun H."/>
            <person name="Tritt A."/>
            <person name="Yoshinaga Y."/>
            <person name="Zwiers L.-H."/>
            <person name="Turgeon B."/>
            <person name="Goodwin S."/>
            <person name="Spatafora J."/>
            <person name="Crous P."/>
            <person name="Grigoriev I."/>
        </authorList>
    </citation>
    <scope>NUCLEOTIDE SEQUENCE</scope>
    <source>
        <strain evidence="3">CBS 130266</strain>
    </source>
</reference>
<feature type="compositionally biased region" description="Low complexity" evidence="1">
    <location>
        <begin position="211"/>
        <end position="221"/>
    </location>
</feature>
<feature type="region of interest" description="Disordered" evidence="1">
    <location>
        <begin position="205"/>
        <end position="234"/>
    </location>
</feature>
<keyword evidence="2" id="KW-0812">Transmembrane</keyword>
<evidence type="ECO:0000256" key="2">
    <source>
        <dbReference type="SAM" id="Phobius"/>
    </source>
</evidence>
<feature type="compositionally biased region" description="Basic residues" evidence="1">
    <location>
        <begin position="222"/>
        <end position="234"/>
    </location>
</feature>
<protein>
    <submittedName>
        <fullName evidence="3">Uncharacterized protein</fullName>
    </submittedName>
</protein>
<accession>A0A9P4TY21</accession>
<keyword evidence="4" id="KW-1185">Reference proteome</keyword>
<evidence type="ECO:0000256" key="1">
    <source>
        <dbReference type="SAM" id="MobiDB-lite"/>
    </source>
</evidence>
<feature type="transmembrane region" description="Helical" evidence="2">
    <location>
        <begin position="6"/>
        <end position="24"/>
    </location>
</feature>
<evidence type="ECO:0000313" key="3">
    <source>
        <dbReference type="EMBL" id="KAF2429443.1"/>
    </source>
</evidence>
<keyword evidence="2" id="KW-0472">Membrane</keyword>
<dbReference type="AlphaFoldDB" id="A0A9P4TY21"/>
<dbReference type="Proteomes" id="UP000800235">
    <property type="component" value="Unassembled WGS sequence"/>
</dbReference>
<evidence type="ECO:0000313" key="4">
    <source>
        <dbReference type="Proteomes" id="UP000800235"/>
    </source>
</evidence>
<organism evidence="3 4">
    <name type="scientific">Tothia fuscella</name>
    <dbReference type="NCBI Taxonomy" id="1048955"/>
    <lineage>
        <taxon>Eukaryota</taxon>
        <taxon>Fungi</taxon>
        <taxon>Dikarya</taxon>
        <taxon>Ascomycota</taxon>
        <taxon>Pezizomycotina</taxon>
        <taxon>Dothideomycetes</taxon>
        <taxon>Pleosporomycetidae</taxon>
        <taxon>Venturiales</taxon>
        <taxon>Cylindrosympodiaceae</taxon>
        <taxon>Tothia</taxon>
    </lineage>
</organism>
<keyword evidence="2" id="KW-1133">Transmembrane helix</keyword>
<gene>
    <name evidence="3" type="ORF">EJ08DRAFT_279265</name>
</gene>
<proteinExistence type="predicted"/>
<sequence>MLRPHFTIHIFYDSIFFLFFTIVLKRANQQKLTRFELKFLYAFRERNRKNGDEFRDQDELVELWKNSPNVVVPHVDKEMMRSIIVKKEGIVDEVGEFSNKKRKEFAKFLHVEHMRDVCEEDINKVGDPDMRMLPALLIKPTGRKNPAHLRRPLASSEAEYVLGLFSGDGLIGLEKRYMGEPFVNMENDLDKSTYWKKRFEAQGKDKSTMNAGGAKPAVQGKVKGKKAKNARKEGLKRKRMLRILRLGMRRTRMILQQVV</sequence>
<name>A0A9P4TY21_9PEZI</name>